<proteinExistence type="inferred from homology"/>
<organism evidence="5 6">
    <name type="scientific">Moniliophthora roreri</name>
    <name type="common">Frosty pod rot fungus</name>
    <name type="synonym">Monilia roreri</name>
    <dbReference type="NCBI Taxonomy" id="221103"/>
    <lineage>
        <taxon>Eukaryota</taxon>
        <taxon>Fungi</taxon>
        <taxon>Dikarya</taxon>
        <taxon>Basidiomycota</taxon>
        <taxon>Agaricomycotina</taxon>
        <taxon>Agaricomycetes</taxon>
        <taxon>Agaricomycetidae</taxon>
        <taxon>Agaricales</taxon>
        <taxon>Marasmiineae</taxon>
        <taxon>Marasmiaceae</taxon>
        <taxon>Moniliophthora</taxon>
    </lineage>
</organism>
<sequence>MSHSNSMLKAANWANLQGRIALVTGGGTGLGLMMARGFAANGAKVYITGRREDVLREAVEQNKGLVALQMDVTNKESIANGVKIVEEAESKLDILVNNAGHTGPASLFLVDKNAPENKNLGQALFDQHQFKEWQDIFALNSVSPFFVTTAFLPLLEKAARTRDDGQTSSVINISSIAGQLRTSLSVIPYGSTKAALDHLTTLLATEFALHDIPVRVNGIAPGPFPSQLGGPEEVLSEMTKKPMPGAVNALPLKRPGKEEEIAAIALYLSSAGGLYTNGITIRVDGGHNLVNLSA</sequence>
<gene>
    <name evidence="5" type="ORF">WG66_15393</name>
</gene>
<evidence type="ECO:0000256" key="1">
    <source>
        <dbReference type="ARBA" id="ARBA00006484"/>
    </source>
</evidence>
<accession>A0A0W0F6V2</accession>
<dbReference type="PANTHER" id="PTHR43618:SF4">
    <property type="entry name" value="SHORT CHAIN DEHYDROGENASE_REDUCTASE FAMILY (AFU_ORTHOLOGUE AFUA_7G04540)"/>
    <property type="match status" value="1"/>
</dbReference>
<protein>
    <submittedName>
        <fullName evidence="5">Putative short-chain dehydrogenase</fullName>
    </submittedName>
</protein>
<dbReference type="InterPro" id="IPR052178">
    <property type="entry name" value="Sec_Metab_Biosynth_SDR"/>
</dbReference>
<dbReference type="InterPro" id="IPR002347">
    <property type="entry name" value="SDR_fam"/>
</dbReference>
<comment type="similarity">
    <text evidence="1 4">Belongs to the short-chain dehydrogenases/reductases (SDR) family.</text>
</comment>
<dbReference type="PANTHER" id="PTHR43618">
    <property type="entry name" value="7-ALPHA-HYDROXYSTEROID DEHYDROGENASE"/>
    <property type="match status" value="1"/>
</dbReference>
<dbReference type="GO" id="GO:0016491">
    <property type="term" value="F:oxidoreductase activity"/>
    <property type="evidence" value="ECO:0007669"/>
    <property type="project" value="UniProtKB-KW"/>
</dbReference>
<dbReference type="PRINTS" id="PR00080">
    <property type="entry name" value="SDRFAMILY"/>
</dbReference>
<dbReference type="InterPro" id="IPR020904">
    <property type="entry name" value="Sc_DH/Rdtase_CS"/>
</dbReference>
<dbReference type="Proteomes" id="UP000054988">
    <property type="component" value="Unassembled WGS sequence"/>
</dbReference>
<evidence type="ECO:0000256" key="3">
    <source>
        <dbReference type="ARBA" id="ARBA00023002"/>
    </source>
</evidence>
<dbReference type="InterPro" id="IPR036291">
    <property type="entry name" value="NAD(P)-bd_dom_sf"/>
</dbReference>
<keyword evidence="3" id="KW-0560">Oxidoreductase</keyword>
<comment type="caution">
    <text evidence="5">The sequence shown here is derived from an EMBL/GenBank/DDBJ whole genome shotgun (WGS) entry which is preliminary data.</text>
</comment>
<evidence type="ECO:0000313" key="6">
    <source>
        <dbReference type="Proteomes" id="UP000054988"/>
    </source>
</evidence>
<dbReference type="Gene3D" id="3.40.50.720">
    <property type="entry name" value="NAD(P)-binding Rossmann-like Domain"/>
    <property type="match status" value="1"/>
</dbReference>
<evidence type="ECO:0000256" key="2">
    <source>
        <dbReference type="ARBA" id="ARBA00022857"/>
    </source>
</evidence>
<dbReference type="Pfam" id="PF00106">
    <property type="entry name" value="adh_short"/>
    <property type="match status" value="1"/>
</dbReference>
<keyword evidence="2" id="KW-0521">NADP</keyword>
<dbReference type="PRINTS" id="PR00081">
    <property type="entry name" value="GDHRDH"/>
</dbReference>
<evidence type="ECO:0000256" key="4">
    <source>
        <dbReference type="RuleBase" id="RU000363"/>
    </source>
</evidence>
<dbReference type="SUPFAM" id="SSF51735">
    <property type="entry name" value="NAD(P)-binding Rossmann-fold domains"/>
    <property type="match status" value="1"/>
</dbReference>
<name>A0A0W0F6V2_MONRR</name>
<dbReference type="AlphaFoldDB" id="A0A0W0F6V2"/>
<dbReference type="PROSITE" id="PS00061">
    <property type="entry name" value="ADH_SHORT"/>
    <property type="match status" value="1"/>
</dbReference>
<evidence type="ECO:0000313" key="5">
    <source>
        <dbReference type="EMBL" id="KTB32037.1"/>
    </source>
</evidence>
<dbReference type="EMBL" id="LATX01002269">
    <property type="protein sequence ID" value="KTB32037.1"/>
    <property type="molecule type" value="Genomic_DNA"/>
</dbReference>
<reference evidence="5 6" key="1">
    <citation type="submission" date="2015-12" db="EMBL/GenBank/DDBJ databases">
        <title>Draft genome sequence of Moniliophthora roreri, the causal agent of frosty pod rot of cacao.</title>
        <authorList>
            <person name="Aime M.C."/>
            <person name="Diaz-Valderrama J.R."/>
            <person name="Kijpornyongpan T."/>
            <person name="Phillips-Mora W."/>
        </authorList>
    </citation>
    <scope>NUCLEOTIDE SEQUENCE [LARGE SCALE GENOMIC DNA]</scope>
    <source>
        <strain evidence="5 6">MCA 2952</strain>
    </source>
</reference>